<dbReference type="RefSeq" id="WP_184674821.1">
    <property type="nucleotide sequence ID" value="NZ_BAABAI010000043.1"/>
</dbReference>
<dbReference type="EMBL" id="JACHJS010000001">
    <property type="protein sequence ID" value="MBB4969113.1"/>
    <property type="molecule type" value="Genomic_DNA"/>
</dbReference>
<reference evidence="2 3" key="1">
    <citation type="submission" date="2020-08" db="EMBL/GenBank/DDBJ databases">
        <title>Sequencing the genomes of 1000 actinobacteria strains.</title>
        <authorList>
            <person name="Klenk H.-P."/>
        </authorList>
    </citation>
    <scope>NUCLEOTIDE SEQUENCE [LARGE SCALE GENOMIC DNA]</scope>
    <source>
        <strain evidence="2 3">DSM 45084</strain>
    </source>
</reference>
<dbReference type="AlphaFoldDB" id="A0A7W7T9M7"/>
<dbReference type="CDD" id="cd00093">
    <property type="entry name" value="HTH_XRE"/>
    <property type="match status" value="1"/>
</dbReference>
<evidence type="ECO:0000313" key="2">
    <source>
        <dbReference type="EMBL" id="MBB4969113.1"/>
    </source>
</evidence>
<dbReference type="Proteomes" id="UP000542674">
    <property type="component" value="Unassembled WGS sequence"/>
</dbReference>
<proteinExistence type="predicted"/>
<gene>
    <name evidence="2" type="ORF">F4559_006472</name>
</gene>
<keyword evidence="2" id="KW-0238">DNA-binding</keyword>
<dbReference type="Gene3D" id="1.10.260.40">
    <property type="entry name" value="lambda repressor-like DNA-binding domains"/>
    <property type="match status" value="1"/>
</dbReference>
<sequence length="130" mass="14164">MSEGVDVVEAVRHEWPLGPYLKSARESAGLSMQETARRAGVSHAKVRDLERGYKIKDGKQYPVGTTKSTVECVADAVGADVAEALRLVGITKDDPSRPGRRPKGLDLSAVPYEELLAELGRRLSKLPRQP</sequence>
<dbReference type="PROSITE" id="PS50943">
    <property type="entry name" value="HTH_CROC1"/>
    <property type="match status" value="1"/>
</dbReference>
<dbReference type="GO" id="GO:0003677">
    <property type="term" value="F:DNA binding"/>
    <property type="evidence" value="ECO:0007669"/>
    <property type="project" value="UniProtKB-KW"/>
</dbReference>
<organism evidence="2 3">
    <name type="scientific">Saccharothrix violaceirubra</name>
    <dbReference type="NCBI Taxonomy" id="413306"/>
    <lineage>
        <taxon>Bacteria</taxon>
        <taxon>Bacillati</taxon>
        <taxon>Actinomycetota</taxon>
        <taxon>Actinomycetes</taxon>
        <taxon>Pseudonocardiales</taxon>
        <taxon>Pseudonocardiaceae</taxon>
        <taxon>Saccharothrix</taxon>
    </lineage>
</organism>
<dbReference type="InterPro" id="IPR001387">
    <property type="entry name" value="Cro/C1-type_HTH"/>
</dbReference>
<dbReference type="InterPro" id="IPR010982">
    <property type="entry name" value="Lambda_DNA-bd_dom_sf"/>
</dbReference>
<evidence type="ECO:0000313" key="3">
    <source>
        <dbReference type="Proteomes" id="UP000542674"/>
    </source>
</evidence>
<feature type="domain" description="HTH cro/C1-type" evidence="1">
    <location>
        <begin position="21"/>
        <end position="52"/>
    </location>
</feature>
<dbReference type="SMART" id="SM00530">
    <property type="entry name" value="HTH_XRE"/>
    <property type="match status" value="1"/>
</dbReference>
<comment type="caution">
    <text evidence="2">The sequence shown here is derived from an EMBL/GenBank/DDBJ whole genome shotgun (WGS) entry which is preliminary data.</text>
</comment>
<dbReference type="SUPFAM" id="SSF47413">
    <property type="entry name" value="lambda repressor-like DNA-binding domains"/>
    <property type="match status" value="1"/>
</dbReference>
<name>A0A7W7T9M7_9PSEU</name>
<accession>A0A7W7T9M7</accession>
<dbReference type="Pfam" id="PF13560">
    <property type="entry name" value="HTH_31"/>
    <property type="match status" value="1"/>
</dbReference>
<keyword evidence="3" id="KW-1185">Reference proteome</keyword>
<protein>
    <submittedName>
        <fullName evidence="2">DNA-binding XRE family transcriptional regulator</fullName>
    </submittedName>
</protein>
<evidence type="ECO:0000259" key="1">
    <source>
        <dbReference type="PROSITE" id="PS50943"/>
    </source>
</evidence>